<comment type="similarity">
    <text evidence="4">Belongs to the shikimate dehydrogenase family.</text>
</comment>
<dbReference type="InterPro" id="IPR036291">
    <property type="entry name" value="NAD(P)-bd_dom_sf"/>
</dbReference>
<dbReference type="GO" id="GO:0009073">
    <property type="term" value="P:aromatic amino acid family biosynthetic process"/>
    <property type="evidence" value="ECO:0007669"/>
    <property type="project" value="UniProtKB-KW"/>
</dbReference>
<comment type="subunit">
    <text evidence="4">Homodimer.</text>
</comment>
<feature type="binding site" evidence="4">
    <location>
        <position position="88"/>
    </location>
    <ligand>
        <name>shikimate</name>
        <dbReference type="ChEBI" id="CHEBI:36208"/>
    </ligand>
</feature>
<feature type="binding site" evidence="4">
    <location>
        <begin position="15"/>
        <end position="17"/>
    </location>
    <ligand>
        <name>shikimate</name>
        <dbReference type="ChEBI" id="CHEBI:36208"/>
    </ligand>
</feature>
<evidence type="ECO:0000313" key="7">
    <source>
        <dbReference type="EMBL" id="RDE04584.1"/>
    </source>
</evidence>
<evidence type="ECO:0000256" key="3">
    <source>
        <dbReference type="ARBA" id="ARBA00023141"/>
    </source>
</evidence>
<dbReference type="HAMAP" id="MF_00222">
    <property type="entry name" value="Shikimate_DH_AroE"/>
    <property type="match status" value="1"/>
</dbReference>
<dbReference type="UniPathway" id="UPA00053">
    <property type="reaction ID" value="UER00087"/>
</dbReference>
<feature type="binding site" evidence="4">
    <location>
        <position position="79"/>
    </location>
    <ligand>
        <name>NADP(+)</name>
        <dbReference type="ChEBI" id="CHEBI:58349"/>
    </ligand>
</feature>
<feature type="binding site" evidence="4">
    <location>
        <position position="63"/>
    </location>
    <ligand>
        <name>shikimate</name>
        <dbReference type="ChEBI" id="CHEBI:36208"/>
    </ligand>
</feature>
<dbReference type="InterPro" id="IPR013708">
    <property type="entry name" value="Shikimate_DH-bd_N"/>
</dbReference>
<dbReference type="InterPro" id="IPR022893">
    <property type="entry name" value="Shikimate_DH_fam"/>
</dbReference>
<dbReference type="InterPro" id="IPR046346">
    <property type="entry name" value="Aminoacid_DH-like_N_sf"/>
</dbReference>
<reference evidence="7 8" key="1">
    <citation type="submission" date="2018-07" db="EMBL/GenBank/DDBJ databases">
        <title>a novel species of Sphingomonas isolated from the rhizosphere soil of Araceae plant.</title>
        <authorList>
            <person name="Zhiyong W."/>
            <person name="Qinglan Z."/>
            <person name="Zhiwei F."/>
            <person name="Ding X."/>
            <person name="Gejiao W."/>
            <person name="Shixue Z."/>
        </authorList>
    </citation>
    <scope>NUCLEOTIDE SEQUENCE [LARGE SCALE GENOMIC DNA]</scope>
    <source>
        <strain evidence="7 8">WZY 27</strain>
    </source>
</reference>
<feature type="active site" description="Proton acceptor" evidence="4">
    <location>
        <position position="67"/>
    </location>
</feature>
<dbReference type="Pfam" id="PF18317">
    <property type="entry name" value="SDH_C"/>
    <property type="match status" value="1"/>
</dbReference>
<comment type="pathway">
    <text evidence="1 4">Metabolic intermediate biosynthesis; chorismate biosynthesis; chorismate from D-erythrose 4-phosphate and phosphoenolpyruvate: step 4/7.</text>
</comment>
<dbReference type="EMBL" id="QQNB01000003">
    <property type="protein sequence ID" value="RDE04584.1"/>
    <property type="molecule type" value="Genomic_DNA"/>
</dbReference>
<keyword evidence="4" id="KW-0521">NADP</keyword>
<comment type="caution">
    <text evidence="7">The sequence shown here is derived from an EMBL/GenBank/DDBJ whole genome shotgun (WGS) entry which is preliminary data.</text>
</comment>
<dbReference type="SUPFAM" id="SSF51735">
    <property type="entry name" value="NAD(P)-binding Rossmann-fold domains"/>
    <property type="match status" value="1"/>
</dbReference>
<dbReference type="PANTHER" id="PTHR21089:SF1">
    <property type="entry name" value="BIFUNCTIONAL 3-DEHYDROQUINATE DEHYDRATASE_SHIKIMATE DEHYDROGENASE, CHLOROPLASTIC"/>
    <property type="match status" value="1"/>
</dbReference>
<keyword evidence="8" id="KW-1185">Reference proteome</keyword>
<dbReference type="EC" id="1.1.1.25" evidence="4"/>
<dbReference type="AlphaFoldDB" id="A0A369VQB3"/>
<feature type="binding site" evidence="4">
    <location>
        <position position="260"/>
    </location>
    <ligand>
        <name>shikimate</name>
        <dbReference type="ChEBI" id="CHEBI:36208"/>
    </ligand>
</feature>
<feature type="binding site" evidence="4">
    <location>
        <position position="232"/>
    </location>
    <ligand>
        <name>shikimate</name>
        <dbReference type="ChEBI" id="CHEBI:36208"/>
    </ligand>
</feature>
<dbReference type="Proteomes" id="UP000253918">
    <property type="component" value="Unassembled WGS sequence"/>
</dbReference>
<evidence type="ECO:0000256" key="2">
    <source>
        <dbReference type="ARBA" id="ARBA00023002"/>
    </source>
</evidence>
<evidence type="ECO:0000256" key="4">
    <source>
        <dbReference type="HAMAP-Rule" id="MF_00222"/>
    </source>
</evidence>
<evidence type="ECO:0000256" key="1">
    <source>
        <dbReference type="ARBA" id="ARBA00004871"/>
    </source>
</evidence>
<evidence type="ECO:0000313" key="8">
    <source>
        <dbReference type="Proteomes" id="UP000253918"/>
    </source>
</evidence>
<dbReference type="OrthoDB" id="9792692at2"/>
<name>A0A369VQB3_9SPHN</name>
<keyword evidence="4" id="KW-0028">Amino-acid biosynthesis</keyword>
<dbReference type="GO" id="GO:0008652">
    <property type="term" value="P:amino acid biosynthetic process"/>
    <property type="evidence" value="ECO:0007669"/>
    <property type="project" value="UniProtKB-KW"/>
</dbReference>
<evidence type="ECO:0000259" key="5">
    <source>
        <dbReference type="Pfam" id="PF08501"/>
    </source>
</evidence>
<comment type="caution">
    <text evidence="4">Lacks conserved residue(s) required for the propagation of feature annotation.</text>
</comment>
<dbReference type="Gene3D" id="3.40.50.720">
    <property type="entry name" value="NAD(P)-binding Rossmann-like Domain"/>
    <property type="match status" value="1"/>
</dbReference>
<dbReference type="InterPro" id="IPR041121">
    <property type="entry name" value="SDH_C"/>
</dbReference>
<comment type="catalytic activity">
    <reaction evidence="4">
        <text>shikimate + NADP(+) = 3-dehydroshikimate + NADPH + H(+)</text>
        <dbReference type="Rhea" id="RHEA:17737"/>
        <dbReference type="ChEBI" id="CHEBI:15378"/>
        <dbReference type="ChEBI" id="CHEBI:16630"/>
        <dbReference type="ChEBI" id="CHEBI:36208"/>
        <dbReference type="ChEBI" id="CHEBI:57783"/>
        <dbReference type="ChEBI" id="CHEBI:58349"/>
        <dbReference type="EC" id="1.1.1.25"/>
    </reaction>
</comment>
<protein>
    <recommendedName>
        <fullName evidence="4">Shikimate dehydrogenase (NADP(+))</fullName>
        <shortName evidence="4">SDH</shortName>
        <ecNumber evidence="4">1.1.1.25</ecNumber>
    </recommendedName>
</protein>
<sequence>MIPYAEVIGDPIAQSKSPVIHGFWIEALGLDADYRRAHVTPEALAGYLAERRSDPDWRGCNVTMPHKTAVLPLVDELDETARAVGAVNTIVRRGDTLLGYNTDVVGIGEPLDRPENRIGGYPRHVATYAQIIGTGGAARAAGVAMARRGEIEFFSRDMSRAMELADTFGLPEAFGHGLDQLGPARNPDDGADEQRYSHIVLNASPMGMEGKPPVPIDLSPYYPDTIVFDMVYAPLETSLLAQARARGLRTIGGLDMLIGQAAAAFTHFFDAEPPRERDPELRERLLA</sequence>
<dbReference type="GO" id="GO:0009423">
    <property type="term" value="P:chorismate biosynthetic process"/>
    <property type="evidence" value="ECO:0007669"/>
    <property type="project" value="UniProtKB-UniRule"/>
</dbReference>
<keyword evidence="3 4" id="KW-0057">Aromatic amino acid biosynthesis</keyword>
<dbReference type="Pfam" id="PF08501">
    <property type="entry name" value="Shikimate_dh_N"/>
    <property type="match status" value="1"/>
</dbReference>
<comment type="function">
    <text evidence="4">Involved in the biosynthesis of the chorismate, which leads to the biosynthesis of aromatic amino acids. Catalyzes the reversible NADPH linked reduction of 3-dehydroshikimate (DHSA) to yield shikimate (SA).</text>
</comment>
<evidence type="ECO:0000259" key="6">
    <source>
        <dbReference type="Pfam" id="PF18317"/>
    </source>
</evidence>
<dbReference type="GO" id="GO:0004764">
    <property type="term" value="F:shikimate 3-dehydrogenase (NADP+) activity"/>
    <property type="evidence" value="ECO:0007669"/>
    <property type="project" value="UniProtKB-UniRule"/>
</dbReference>
<accession>A0A369VQB3</accession>
<feature type="binding site" evidence="4">
    <location>
        <position position="230"/>
    </location>
    <ligand>
        <name>NADP(+)</name>
        <dbReference type="ChEBI" id="CHEBI:58349"/>
    </ligand>
</feature>
<dbReference type="CDD" id="cd01065">
    <property type="entry name" value="NAD_bind_Shikimate_DH"/>
    <property type="match status" value="1"/>
</dbReference>
<proteinExistence type="inferred from homology"/>
<keyword evidence="2 4" id="KW-0560">Oxidoreductase</keyword>
<feature type="binding site" evidence="4">
    <location>
        <position position="103"/>
    </location>
    <ligand>
        <name>shikimate</name>
        <dbReference type="ChEBI" id="CHEBI:36208"/>
    </ligand>
</feature>
<dbReference type="RefSeq" id="WP_114688320.1">
    <property type="nucleotide sequence ID" value="NZ_QQNB01000003.1"/>
</dbReference>
<dbReference type="SUPFAM" id="SSF53223">
    <property type="entry name" value="Aminoacid dehydrogenase-like, N-terminal domain"/>
    <property type="match status" value="1"/>
</dbReference>
<gene>
    <name evidence="4" type="primary">aroE</name>
    <name evidence="7" type="ORF">DVW87_13355</name>
</gene>
<feature type="binding site" evidence="4">
    <location>
        <position position="253"/>
    </location>
    <ligand>
        <name>NADP(+)</name>
        <dbReference type="ChEBI" id="CHEBI:58349"/>
    </ligand>
</feature>
<dbReference type="PANTHER" id="PTHR21089">
    <property type="entry name" value="SHIKIMATE DEHYDROGENASE"/>
    <property type="match status" value="1"/>
</dbReference>
<dbReference type="Gene3D" id="3.40.50.10860">
    <property type="entry name" value="Leucine Dehydrogenase, chain A, domain 1"/>
    <property type="match status" value="1"/>
</dbReference>
<organism evidence="7 8">
    <name type="scientific">Sphingomonas aracearum</name>
    <dbReference type="NCBI Taxonomy" id="2283317"/>
    <lineage>
        <taxon>Bacteria</taxon>
        <taxon>Pseudomonadati</taxon>
        <taxon>Pseudomonadota</taxon>
        <taxon>Alphaproteobacteria</taxon>
        <taxon>Sphingomonadales</taxon>
        <taxon>Sphingomonadaceae</taxon>
        <taxon>Sphingomonas</taxon>
    </lineage>
</organism>
<feature type="domain" description="SDH C-terminal" evidence="6">
    <location>
        <begin position="253"/>
        <end position="276"/>
    </location>
</feature>
<dbReference type="GO" id="GO:0019632">
    <property type="term" value="P:shikimate metabolic process"/>
    <property type="evidence" value="ECO:0007669"/>
    <property type="project" value="TreeGrafter"/>
</dbReference>
<feature type="domain" description="Shikimate dehydrogenase substrate binding N-terminal" evidence="5">
    <location>
        <begin position="7"/>
        <end position="90"/>
    </location>
</feature>